<keyword evidence="5" id="KW-1185">Reference proteome</keyword>
<protein>
    <submittedName>
        <fullName evidence="6">UDP-glycosyltransferase UGT5 isoform X1</fullName>
    </submittedName>
</protein>
<feature type="transmembrane region" description="Helical" evidence="4">
    <location>
        <begin position="497"/>
        <end position="523"/>
    </location>
</feature>
<keyword evidence="4" id="KW-0472">Membrane</keyword>
<evidence type="ECO:0000313" key="6">
    <source>
        <dbReference type="RefSeq" id="XP_050561733.1"/>
    </source>
</evidence>
<keyword evidence="4" id="KW-1133">Transmembrane helix</keyword>
<dbReference type="CDD" id="cd03784">
    <property type="entry name" value="GT1_Gtf-like"/>
    <property type="match status" value="1"/>
</dbReference>
<dbReference type="SUPFAM" id="SSF53756">
    <property type="entry name" value="UDP-Glycosyltransferase/glycogen phosphorylase"/>
    <property type="match status" value="1"/>
</dbReference>
<dbReference type="PANTHER" id="PTHR48043">
    <property type="entry name" value="EG:EG0003.4 PROTEIN-RELATED"/>
    <property type="match status" value="1"/>
</dbReference>
<feature type="transmembrane region" description="Helical" evidence="4">
    <location>
        <begin position="22"/>
        <end position="45"/>
    </location>
</feature>
<evidence type="ECO:0000256" key="1">
    <source>
        <dbReference type="ARBA" id="ARBA00009995"/>
    </source>
</evidence>
<dbReference type="GO" id="GO:0008194">
    <property type="term" value="F:UDP-glycosyltransferase activity"/>
    <property type="evidence" value="ECO:0007669"/>
    <property type="project" value="InterPro"/>
</dbReference>
<dbReference type="InterPro" id="IPR002213">
    <property type="entry name" value="UDP_glucos_trans"/>
</dbReference>
<name>A0A9R0F666_SPOFR</name>
<dbReference type="GeneID" id="118265260"/>
<reference evidence="6" key="1">
    <citation type="submission" date="2025-08" db="UniProtKB">
        <authorList>
            <consortium name="RefSeq"/>
        </authorList>
    </citation>
    <scope>IDENTIFICATION</scope>
    <source>
        <tissue evidence="6">Whole larval tissue</tissue>
    </source>
</reference>
<dbReference type="FunFam" id="3.40.50.2000:FF:000050">
    <property type="entry name" value="UDP-glucuronosyltransferase"/>
    <property type="match status" value="1"/>
</dbReference>
<dbReference type="PANTHER" id="PTHR48043:SF114">
    <property type="entry name" value="IP04436P-RELATED"/>
    <property type="match status" value="1"/>
</dbReference>
<dbReference type="AlphaFoldDB" id="A0A9R0F666"/>
<keyword evidence="4" id="KW-0812">Transmembrane</keyword>
<dbReference type="InterPro" id="IPR050271">
    <property type="entry name" value="UDP-glycosyltransferase"/>
</dbReference>
<dbReference type="OrthoDB" id="5835829at2759"/>
<dbReference type="Proteomes" id="UP000829999">
    <property type="component" value="Chromosome 28"/>
</dbReference>
<keyword evidence="3" id="KW-0808">Transferase</keyword>
<accession>A0A9R0F666</accession>
<dbReference type="Gene3D" id="3.40.50.2000">
    <property type="entry name" value="Glycogen Phosphorylase B"/>
    <property type="match status" value="2"/>
</dbReference>
<gene>
    <name evidence="6" type="primary">LOC118265260</name>
</gene>
<dbReference type="Pfam" id="PF00201">
    <property type="entry name" value="UDPGT"/>
    <property type="match status" value="1"/>
</dbReference>
<evidence type="ECO:0000313" key="5">
    <source>
        <dbReference type="Proteomes" id="UP000829999"/>
    </source>
</evidence>
<evidence type="ECO:0000256" key="4">
    <source>
        <dbReference type="SAM" id="Phobius"/>
    </source>
</evidence>
<proteinExistence type="inferred from homology"/>
<organism evidence="5 6">
    <name type="scientific">Spodoptera frugiperda</name>
    <name type="common">Fall armyworm</name>
    <dbReference type="NCBI Taxonomy" id="7108"/>
    <lineage>
        <taxon>Eukaryota</taxon>
        <taxon>Metazoa</taxon>
        <taxon>Ecdysozoa</taxon>
        <taxon>Arthropoda</taxon>
        <taxon>Hexapoda</taxon>
        <taxon>Insecta</taxon>
        <taxon>Pterygota</taxon>
        <taxon>Neoptera</taxon>
        <taxon>Endopterygota</taxon>
        <taxon>Lepidoptera</taxon>
        <taxon>Glossata</taxon>
        <taxon>Ditrysia</taxon>
        <taxon>Noctuoidea</taxon>
        <taxon>Noctuidae</taxon>
        <taxon>Amphipyrinae</taxon>
        <taxon>Spodoptera</taxon>
    </lineage>
</organism>
<evidence type="ECO:0000256" key="3">
    <source>
        <dbReference type="ARBA" id="ARBA00022679"/>
    </source>
</evidence>
<evidence type="ECO:0000256" key="2">
    <source>
        <dbReference type="ARBA" id="ARBA00022676"/>
    </source>
</evidence>
<dbReference type="RefSeq" id="XP_050561733.1">
    <property type="nucleotide sequence ID" value="XM_050705776.1"/>
</dbReference>
<sequence>MCYCSCSLAIFRHRRVRKYLKMLLPIVFIMIIASACEGYKILALLPYPGKSHFMVFEPILDELARRGHHVTVVSFFPSASPHANRRDVSLVGLAPLNVEVINLQDYDNPTFLSRKFSLQFTLVSDLMAFNLQLCQTVLYSDIFEEFVKAEGAYDVVISEHFHTDCMMGIVHNYAAPSVALMSCALTPWAFSRFGADDNPAVFPSMLLPLVDEMSFLEKLENAFNVNLYKYWHSYVTRNEQKLVETRFGRKLPPLHEIAKNASVVLVNTHHTLNGVKVLPPSVVEVGGIHLHNKTVKPLPENIERWVSESRHGVILFSFGSLIRGSSLPPKRLEAILKVFARLPQRVLWKWETEDMKGLPDNVLVLKWLPQYDLLNHPNCVAFITHGGLLSLTEIVAAGVPALVIPILGDQPGNAAFAKRAGIAEMLEFHEIDEETLYNALVKVLTPEMRAQAKAFSQRWWERPSPPMETAIHYIENTAKYGHLNMSSPARLMHKSEVLFFMSIEYLVLITLILFIGLLAKCCFGPQKTEKLKQS</sequence>
<comment type="similarity">
    <text evidence="1">Belongs to the UDP-glycosyltransferase family.</text>
</comment>
<keyword evidence="2" id="KW-0328">Glycosyltransferase</keyword>